<keyword evidence="3" id="KW-1185">Reference proteome</keyword>
<dbReference type="Pfam" id="PF13538">
    <property type="entry name" value="UvrD_C_2"/>
    <property type="match status" value="1"/>
</dbReference>
<name>A0A9X3F3T4_9BACT</name>
<gene>
    <name evidence="2" type="ORF">OU798_06915</name>
</gene>
<evidence type="ECO:0000313" key="3">
    <source>
        <dbReference type="Proteomes" id="UP001145087"/>
    </source>
</evidence>
<dbReference type="Gene3D" id="3.40.50.300">
    <property type="entry name" value="P-loop containing nucleotide triphosphate hydrolases"/>
    <property type="match status" value="2"/>
</dbReference>
<dbReference type="Proteomes" id="UP001145087">
    <property type="component" value="Unassembled WGS sequence"/>
</dbReference>
<dbReference type="EMBL" id="JAPOHD010000013">
    <property type="protein sequence ID" value="MCY1720066.1"/>
    <property type="molecule type" value="Genomic_DNA"/>
</dbReference>
<comment type="caution">
    <text evidence="2">The sequence shown here is derived from an EMBL/GenBank/DDBJ whole genome shotgun (WGS) entry which is preliminary data.</text>
</comment>
<reference evidence="2" key="1">
    <citation type="submission" date="2022-11" db="EMBL/GenBank/DDBJ databases">
        <title>Marilongibacter aestuarii gen. nov., sp. nov., isolated from tidal flat sediment.</title>
        <authorList>
            <person name="Jiayan W."/>
        </authorList>
    </citation>
    <scope>NUCLEOTIDE SEQUENCE</scope>
    <source>
        <strain evidence="2">Z1-6</strain>
    </source>
</reference>
<dbReference type="RefSeq" id="WP_343332400.1">
    <property type="nucleotide sequence ID" value="NZ_JAPOHD010000013.1"/>
</dbReference>
<dbReference type="InterPro" id="IPR027417">
    <property type="entry name" value="P-loop_NTPase"/>
</dbReference>
<dbReference type="InterPro" id="IPR027785">
    <property type="entry name" value="UvrD-like_helicase_C"/>
</dbReference>
<dbReference type="CDD" id="cd18809">
    <property type="entry name" value="SF1_C_RecD"/>
    <property type="match status" value="1"/>
</dbReference>
<dbReference type="CDD" id="cd17933">
    <property type="entry name" value="DEXSc_RecD-like"/>
    <property type="match status" value="1"/>
</dbReference>
<feature type="domain" description="UvrD-like helicase C-terminal" evidence="1">
    <location>
        <begin position="416"/>
        <end position="467"/>
    </location>
</feature>
<dbReference type="AlphaFoldDB" id="A0A9X3F3T4"/>
<evidence type="ECO:0000259" key="1">
    <source>
        <dbReference type="Pfam" id="PF13538"/>
    </source>
</evidence>
<protein>
    <submittedName>
        <fullName evidence="2">AAA family ATPase</fullName>
    </submittedName>
</protein>
<sequence>MIKNHLKVVLTEKLPFSPTKCQVGLIDVLSEYITSQEPDEIMLIKGYAGTGKTTMIFSLTQTLLSLKIRSVLMAPTGRAAKVMSGYSGMPAFTIHKKIYRQKASADGTGKFVLNKNLYKNTYFIVDEASMISNELSDNSIFGSGRVLDDLLEFVYSGENCRLVLVGDTAQLPPVGLSISPALEAYTLESYGFSVKEVELTEVVRQAKGSGILSNATEIRNLIADDKGSRGFFPIELDNFDDIERISGADLIENISSCYDKHGFFETTVVTRSNKRANIYNKGIRGSILYKENEIERGDLLMVVKNNYFWAEGETELELDFIANGDIAEIISIYGYEELYGFRFANVSLRFVDYENVELDCKIFLETLSIETASFPYEKNRELFTAVSEDYADIRNKKKRWEKIKENPYFNALQVKYAYALTCHKAQGGQWKAVFVDHGYLTEDMLDTEYYRWLYTAFTRPTEKLYLVNFDKGFFGESEESF</sequence>
<proteinExistence type="predicted"/>
<organism evidence="2 3">
    <name type="scientific">Draconibacterium aestuarii</name>
    <dbReference type="NCBI Taxonomy" id="2998507"/>
    <lineage>
        <taxon>Bacteria</taxon>
        <taxon>Pseudomonadati</taxon>
        <taxon>Bacteroidota</taxon>
        <taxon>Bacteroidia</taxon>
        <taxon>Marinilabiliales</taxon>
        <taxon>Prolixibacteraceae</taxon>
        <taxon>Draconibacterium</taxon>
    </lineage>
</organism>
<evidence type="ECO:0000313" key="2">
    <source>
        <dbReference type="EMBL" id="MCY1720066.1"/>
    </source>
</evidence>
<dbReference type="Pfam" id="PF13604">
    <property type="entry name" value="AAA_30"/>
    <property type="match status" value="1"/>
</dbReference>
<accession>A0A9X3F3T4</accession>
<dbReference type="SUPFAM" id="SSF52540">
    <property type="entry name" value="P-loop containing nucleoside triphosphate hydrolases"/>
    <property type="match status" value="1"/>
</dbReference>